<protein>
    <submittedName>
        <fullName evidence="1">Uncharacterized protein</fullName>
    </submittedName>
</protein>
<sequence>MDIDQQLRLLIDNAPDGAIAAVIQRGVAPVLRLLAGRMQHLEYFVLLGSSGAWVTTVLNNRDRPAVEKTVIYAFSTVEDAETSQRFSDMTVVVEPIPITHILFQLFALDRVDSIIFLETPGNLLTGQEIQRTELQKLINKQLEGIRQTLPKNPSQKIPPNLA</sequence>
<dbReference type="Proteomes" id="UP000654482">
    <property type="component" value="Unassembled WGS sequence"/>
</dbReference>
<gene>
    <name evidence="1" type="ORF">IQ249_07995</name>
</gene>
<name>A0A8J7DVI3_9CYAN</name>
<comment type="caution">
    <text evidence="1">The sequence shown here is derived from an EMBL/GenBank/DDBJ whole genome shotgun (WGS) entry which is preliminary data.</text>
</comment>
<dbReference type="AlphaFoldDB" id="A0A8J7DVI3"/>
<reference evidence="1" key="1">
    <citation type="submission" date="2020-10" db="EMBL/GenBank/DDBJ databases">
        <authorList>
            <person name="Castelo-Branco R."/>
            <person name="Eusebio N."/>
            <person name="Adriana R."/>
            <person name="Vieira A."/>
            <person name="Brugerolle De Fraissinette N."/>
            <person name="Rezende De Castro R."/>
            <person name="Schneider M.P."/>
            <person name="Vasconcelos V."/>
            <person name="Leao P.N."/>
        </authorList>
    </citation>
    <scope>NUCLEOTIDE SEQUENCE</scope>
    <source>
        <strain evidence="1">LEGE 07157</strain>
    </source>
</reference>
<organism evidence="1 2">
    <name type="scientific">Lusitaniella coriacea LEGE 07157</name>
    <dbReference type="NCBI Taxonomy" id="945747"/>
    <lineage>
        <taxon>Bacteria</taxon>
        <taxon>Bacillati</taxon>
        <taxon>Cyanobacteriota</taxon>
        <taxon>Cyanophyceae</taxon>
        <taxon>Spirulinales</taxon>
        <taxon>Lusitaniellaceae</taxon>
        <taxon>Lusitaniella</taxon>
    </lineage>
</organism>
<evidence type="ECO:0000313" key="1">
    <source>
        <dbReference type="EMBL" id="MBE9115831.1"/>
    </source>
</evidence>
<accession>A0A8J7DVI3</accession>
<dbReference type="EMBL" id="JADEWZ010000009">
    <property type="protein sequence ID" value="MBE9115831.1"/>
    <property type="molecule type" value="Genomic_DNA"/>
</dbReference>
<evidence type="ECO:0000313" key="2">
    <source>
        <dbReference type="Proteomes" id="UP000654482"/>
    </source>
</evidence>
<keyword evidence="2" id="KW-1185">Reference proteome</keyword>
<dbReference type="RefSeq" id="WP_194028924.1">
    <property type="nucleotide sequence ID" value="NZ_JADEWZ010000009.1"/>
</dbReference>
<proteinExistence type="predicted"/>